<sequence length="89" mass="9771">MSRAGAPREWLMFTGIRNSEDAAAELIRLVKRIDEAGDLVQYVLRNLAGCPSDDTEEMLRVARSAITEAIENLQAAAGELRRCPDPDVA</sequence>
<proteinExistence type="predicted"/>
<evidence type="ECO:0000313" key="3">
    <source>
        <dbReference type="Proteomes" id="UP001139485"/>
    </source>
</evidence>
<organism evidence="2 3">
    <name type="scientific">Nocardioides bruguierae</name>
    <dbReference type="NCBI Taxonomy" id="2945102"/>
    <lineage>
        <taxon>Bacteria</taxon>
        <taxon>Bacillati</taxon>
        <taxon>Actinomycetota</taxon>
        <taxon>Actinomycetes</taxon>
        <taxon>Propionibacteriales</taxon>
        <taxon>Nocardioidaceae</taxon>
        <taxon>Nocardioides</taxon>
    </lineage>
</organism>
<evidence type="ECO:0000313" key="2">
    <source>
        <dbReference type="EMBL" id="MCM0622861.1"/>
    </source>
</evidence>
<dbReference type="Proteomes" id="UP001139485">
    <property type="component" value="Unassembled WGS sequence"/>
</dbReference>
<dbReference type="AlphaFoldDB" id="A0A9X2DBT1"/>
<protein>
    <submittedName>
        <fullName evidence="2">Uncharacterized protein</fullName>
    </submittedName>
</protein>
<comment type="caution">
    <text evidence="2">The sequence shown here is derived from an EMBL/GenBank/DDBJ whole genome shotgun (WGS) entry which is preliminary data.</text>
</comment>
<gene>
    <name evidence="1" type="ORF">M8330_19400</name>
    <name evidence="2" type="ORF">M8330_21460</name>
</gene>
<dbReference type="EMBL" id="JAMOIL010000035">
    <property type="protein sequence ID" value="MCM0622460.1"/>
    <property type="molecule type" value="Genomic_DNA"/>
</dbReference>
<name>A0A9X2DBT1_9ACTN</name>
<accession>A0A9X2DBT1</accession>
<dbReference type="EMBL" id="JAMOIL010000056">
    <property type="protein sequence ID" value="MCM0622861.1"/>
    <property type="molecule type" value="Genomic_DNA"/>
</dbReference>
<dbReference type="RefSeq" id="WP_250054720.1">
    <property type="nucleotide sequence ID" value="NZ_JAMJPH010000020.1"/>
</dbReference>
<evidence type="ECO:0000313" key="1">
    <source>
        <dbReference type="EMBL" id="MCM0622460.1"/>
    </source>
</evidence>
<reference evidence="2" key="1">
    <citation type="submission" date="2022-05" db="EMBL/GenBank/DDBJ databases">
        <authorList>
            <person name="Tuo L."/>
        </authorList>
    </citation>
    <scope>NUCLEOTIDE SEQUENCE</scope>
    <source>
        <strain evidence="2">BSK12Z-4</strain>
    </source>
</reference>
<keyword evidence="3" id="KW-1185">Reference proteome</keyword>